<dbReference type="RefSeq" id="WP_369894837.1">
    <property type="nucleotide sequence ID" value="NZ_JBGFFX010000002.1"/>
</dbReference>
<keyword evidence="2" id="KW-1185">Reference proteome</keyword>
<sequence length="74" mass="8302">MIDMKIDFYYEVEVIAGAKNNKYVGCKGAVLGISEENGVVYGYSVAIHGKEMAVYFDKNDLVPTGVCFTREDYY</sequence>
<organism evidence="1 2">
    <name type="scientific">Erwinia aeris</name>
    <dbReference type="NCBI Taxonomy" id="3239803"/>
    <lineage>
        <taxon>Bacteria</taxon>
        <taxon>Pseudomonadati</taxon>
        <taxon>Pseudomonadota</taxon>
        <taxon>Gammaproteobacteria</taxon>
        <taxon>Enterobacterales</taxon>
        <taxon>Erwiniaceae</taxon>
        <taxon>Erwinia</taxon>
    </lineage>
</organism>
<dbReference type="Proteomes" id="UP001565243">
    <property type="component" value="Unassembled WGS sequence"/>
</dbReference>
<reference evidence="1 2" key="1">
    <citation type="submission" date="2024-07" db="EMBL/GenBank/DDBJ databases">
        <authorList>
            <person name="Hebao G."/>
        </authorList>
    </citation>
    <scope>NUCLEOTIDE SEQUENCE [LARGE SCALE GENOMIC DNA]</scope>
    <source>
        <strain evidence="1 2">ACCC 02193</strain>
    </source>
</reference>
<gene>
    <name evidence="1" type="ORF">AB6T85_03675</name>
</gene>
<evidence type="ECO:0000313" key="2">
    <source>
        <dbReference type="Proteomes" id="UP001565243"/>
    </source>
</evidence>
<evidence type="ECO:0008006" key="3">
    <source>
        <dbReference type="Google" id="ProtNLM"/>
    </source>
</evidence>
<accession>A0ABV4E3P9</accession>
<dbReference type="EMBL" id="JBGFFX010000002">
    <property type="protein sequence ID" value="MEY8769540.1"/>
    <property type="molecule type" value="Genomic_DNA"/>
</dbReference>
<comment type="caution">
    <text evidence="1">The sequence shown here is derived from an EMBL/GenBank/DDBJ whole genome shotgun (WGS) entry which is preliminary data.</text>
</comment>
<name>A0ABV4E3P9_9GAMM</name>
<evidence type="ECO:0000313" key="1">
    <source>
        <dbReference type="EMBL" id="MEY8769540.1"/>
    </source>
</evidence>
<protein>
    <recommendedName>
        <fullName evidence="3">Immunity protein 17</fullName>
    </recommendedName>
</protein>
<proteinExistence type="predicted"/>